<dbReference type="RefSeq" id="WP_263797495.1">
    <property type="nucleotide sequence ID" value="NZ_AP027141.1"/>
</dbReference>
<organism evidence="1 2">
    <name type="scientific">Microbacterium terricola</name>
    <dbReference type="NCBI Taxonomy" id="344163"/>
    <lineage>
        <taxon>Bacteria</taxon>
        <taxon>Bacillati</taxon>
        <taxon>Actinomycetota</taxon>
        <taxon>Actinomycetes</taxon>
        <taxon>Micrococcales</taxon>
        <taxon>Microbacteriaceae</taxon>
        <taxon>Microbacterium</taxon>
    </lineage>
</organism>
<evidence type="ECO:0000313" key="2">
    <source>
        <dbReference type="Proteomes" id="UP001317779"/>
    </source>
</evidence>
<proteinExistence type="predicted"/>
<gene>
    <name evidence="1" type="ORF">Microterr_25830</name>
</gene>
<evidence type="ECO:0000313" key="1">
    <source>
        <dbReference type="EMBL" id="BDV31923.1"/>
    </source>
</evidence>
<reference evidence="1 2" key="1">
    <citation type="submission" date="2022-12" db="EMBL/GenBank/DDBJ databases">
        <title>Microbacterium terricola strain KV-448 chromosome, complete genome.</title>
        <authorList>
            <person name="Oshima T."/>
            <person name="Moriya T."/>
            <person name="Bessho Y."/>
        </authorList>
    </citation>
    <scope>NUCLEOTIDE SEQUENCE [LARGE SCALE GENOMIC DNA]</scope>
    <source>
        <strain evidence="1 2">KV-448</strain>
    </source>
</reference>
<sequence length="64" mass="7603">MYASEQLFDHLRLATEVQLLRELEHRRVARERASEATPPARRGLREFTHKLRELTHHAPRPLAH</sequence>
<keyword evidence="2" id="KW-1185">Reference proteome</keyword>
<name>A0ABM8E1W0_9MICO</name>
<dbReference type="EMBL" id="AP027141">
    <property type="protein sequence ID" value="BDV31923.1"/>
    <property type="molecule type" value="Genomic_DNA"/>
</dbReference>
<dbReference type="Proteomes" id="UP001317779">
    <property type="component" value="Chromosome"/>
</dbReference>
<protein>
    <submittedName>
        <fullName evidence="1">Uncharacterized protein</fullName>
    </submittedName>
</protein>
<accession>A0ABM8E1W0</accession>